<feature type="coiled-coil region" evidence="1">
    <location>
        <begin position="33"/>
        <end position="70"/>
    </location>
</feature>
<evidence type="ECO:0000313" key="3">
    <source>
        <dbReference type="EMBL" id="MFL9461324.1"/>
    </source>
</evidence>
<dbReference type="EMBL" id="JBFQGM010000004">
    <property type="protein sequence ID" value="MFL9461307.1"/>
    <property type="molecule type" value="Genomic_DNA"/>
</dbReference>
<dbReference type="RefSeq" id="WP_137986431.1">
    <property type="nucleotide sequence ID" value="NZ_JBFQGM010000004.1"/>
</dbReference>
<name>A0ABW8WJT9_9CYAN</name>
<gene>
    <name evidence="2" type="ORF">AB0759_11780</name>
    <name evidence="3" type="ORF">AB0759_11865</name>
</gene>
<evidence type="ECO:0008006" key="5">
    <source>
        <dbReference type="Google" id="ProtNLM"/>
    </source>
</evidence>
<sequence>MRDKYRFESLQVSHVRFTTEFKESQIMLLSQLIASQQDQYQAIQAQIEALQEQQRQIQSYLQRLGSVESQMESAAKLMQEAVASIRQECPDELPAYQSLINGFFGQAPIAVLNASVDTDPQPEVTTPAPSDSWTEIDEDIDSYYKANPVVETENTTLETTAVVVEEDDCQDPEERLQEKVGEEGESQPELDFSGLTWVQIKRLASSMGIDINRRKRPHMEKALTDIGITQSEIAQFLKG</sequence>
<keyword evidence="4" id="KW-1185">Reference proteome</keyword>
<organism evidence="3 4">
    <name type="scientific">Scytonema tolypothrichoides VB-61278_2</name>
    <dbReference type="NCBI Taxonomy" id="3232314"/>
    <lineage>
        <taxon>Bacteria</taxon>
        <taxon>Bacillati</taxon>
        <taxon>Cyanobacteriota</taxon>
        <taxon>Cyanophyceae</taxon>
        <taxon>Nostocales</taxon>
        <taxon>Scytonemataceae</taxon>
        <taxon>Scytonema</taxon>
    </lineage>
</organism>
<accession>A0ABW8WJT9</accession>
<evidence type="ECO:0000313" key="4">
    <source>
        <dbReference type="Proteomes" id="UP001628874"/>
    </source>
</evidence>
<protein>
    <recommendedName>
        <fullName evidence="5">Rho termination factor N-terminal domain-containing protein</fullName>
    </recommendedName>
</protein>
<evidence type="ECO:0000256" key="1">
    <source>
        <dbReference type="SAM" id="Coils"/>
    </source>
</evidence>
<comment type="caution">
    <text evidence="3">The sequence shown here is derived from an EMBL/GenBank/DDBJ whole genome shotgun (WGS) entry which is preliminary data.</text>
</comment>
<evidence type="ECO:0000313" key="2">
    <source>
        <dbReference type="EMBL" id="MFL9461307.1"/>
    </source>
</evidence>
<keyword evidence="1" id="KW-0175">Coiled coil</keyword>
<dbReference type="EMBL" id="JBFQGM010000004">
    <property type="protein sequence ID" value="MFL9461324.1"/>
    <property type="molecule type" value="Genomic_DNA"/>
</dbReference>
<reference evidence="3 4" key="1">
    <citation type="submission" date="2024-07" db="EMBL/GenBank/DDBJ databases">
        <authorList>
            <person name="Tripathy S."/>
        </authorList>
    </citation>
    <scope>NUCLEOTIDE SEQUENCE [LARGE SCALE GENOMIC DNA]</scope>
    <source>
        <strain evidence="3 4">VB-61278_2</strain>
    </source>
</reference>
<dbReference type="Proteomes" id="UP001628874">
    <property type="component" value="Unassembled WGS sequence"/>
</dbReference>
<proteinExistence type="predicted"/>